<evidence type="ECO:0000256" key="6">
    <source>
        <dbReference type="ARBA" id="ARBA00023125"/>
    </source>
</evidence>
<organism evidence="12 13">
    <name type="scientific">Sinocyclocheilus anshuiensis</name>
    <dbReference type="NCBI Taxonomy" id="1608454"/>
    <lineage>
        <taxon>Eukaryota</taxon>
        <taxon>Metazoa</taxon>
        <taxon>Chordata</taxon>
        <taxon>Craniata</taxon>
        <taxon>Vertebrata</taxon>
        <taxon>Euteleostomi</taxon>
        <taxon>Actinopterygii</taxon>
        <taxon>Neopterygii</taxon>
        <taxon>Teleostei</taxon>
        <taxon>Ostariophysi</taxon>
        <taxon>Cypriniformes</taxon>
        <taxon>Cyprinidae</taxon>
        <taxon>Cyprininae</taxon>
        <taxon>Sinocyclocheilus</taxon>
    </lineage>
</organism>
<protein>
    <recommendedName>
        <fullName evidence="11">C2H2-type domain-containing protein</fullName>
    </recommendedName>
</protein>
<dbReference type="SMART" id="SM00355">
    <property type="entry name" value="ZnF_C2H2"/>
    <property type="match status" value="3"/>
</dbReference>
<feature type="compositionally biased region" description="Basic and acidic residues" evidence="10">
    <location>
        <begin position="276"/>
        <end position="299"/>
    </location>
</feature>
<dbReference type="PANTHER" id="PTHR24391:SF11">
    <property type="entry name" value="ZINC FINGER E-BOX-BINDING HOMEOBOX 2"/>
    <property type="match status" value="1"/>
</dbReference>
<keyword evidence="6" id="KW-0238">DNA-binding</keyword>
<evidence type="ECO:0000256" key="9">
    <source>
        <dbReference type="PROSITE-ProRule" id="PRU00042"/>
    </source>
</evidence>
<dbReference type="GO" id="GO:0000981">
    <property type="term" value="F:DNA-binding transcription factor activity, RNA polymerase II-specific"/>
    <property type="evidence" value="ECO:0007669"/>
    <property type="project" value="TreeGrafter"/>
</dbReference>
<dbReference type="Ensembl" id="ENSSANT00000024992.1">
    <property type="protein sequence ID" value="ENSSANP00000023470.1"/>
    <property type="gene ID" value="ENSSANG00000012092.1"/>
</dbReference>
<keyword evidence="7" id="KW-0371">Homeobox</keyword>
<accession>A0A671LW38</accession>
<evidence type="ECO:0000256" key="8">
    <source>
        <dbReference type="ARBA" id="ARBA00023242"/>
    </source>
</evidence>
<dbReference type="FunFam" id="3.30.160.60:FF:000013">
    <property type="entry name" value="Putative zinc finger E-box-binding homeobox 2"/>
    <property type="match status" value="1"/>
</dbReference>
<keyword evidence="5" id="KW-0862">Zinc</keyword>
<dbReference type="GO" id="GO:0005634">
    <property type="term" value="C:nucleus"/>
    <property type="evidence" value="ECO:0007669"/>
    <property type="project" value="UniProtKB-SubCell"/>
</dbReference>
<evidence type="ECO:0000256" key="1">
    <source>
        <dbReference type="ARBA" id="ARBA00004123"/>
    </source>
</evidence>
<evidence type="ECO:0000256" key="5">
    <source>
        <dbReference type="ARBA" id="ARBA00022833"/>
    </source>
</evidence>
<dbReference type="InterPro" id="IPR013087">
    <property type="entry name" value="Znf_C2H2_type"/>
</dbReference>
<dbReference type="PROSITE" id="PS50157">
    <property type="entry name" value="ZINC_FINGER_C2H2_2"/>
    <property type="match status" value="3"/>
</dbReference>
<keyword evidence="4 9" id="KW-0863">Zinc-finger</keyword>
<evidence type="ECO:0000256" key="4">
    <source>
        <dbReference type="ARBA" id="ARBA00022771"/>
    </source>
</evidence>
<keyword evidence="13" id="KW-1185">Reference proteome</keyword>
<feature type="domain" description="C2H2-type" evidence="11">
    <location>
        <begin position="146"/>
        <end position="174"/>
    </location>
</feature>
<reference evidence="12" key="2">
    <citation type="submission" date="2025-09" db="UniProtKB">
        <authorList>
            <consortium name="Ensembl"/>
        </authorList>
    </citation>
    <scope>IDENTIFICATION</scope>
</reference>
<sequence length="299" mass="34337">MPPVQASLPGLRPYPSLDQISFLPHMAYTYAAGAASYAEMQQRRKYQRKPGFQSELLDGPADYLSSLDDMADPEACLSRKKIKKTESGMYACDLCDKTFQKSSSLLRHKYEHTGKRPHQCQICKKAFKHKHHLIEHSRLHSGEKPYQCDKCGKRFSQSGSYSQHMNHRYSYCKREAEEREAAEREAREKGHLEPTELLLNRAYLQGIAPPGYPEHTPEPILRDGLNGSIRERLKEVEGAFVKMGRRDEEFEEEEEESENKSMDTDGDTMRDEEENGEHSMDESSVDGKTESKWDPEDAV</sequence>
<dbReference type="FunFam" id="3.30.160.60:FF:000744">
    <property type="entry name" value="zinc finger E-box-binding homeobox 1"/>
    <property type="match status" value="1"/>
</dbReference>
<evidence type="ECO:0000313" key="13">
    <source>
        <dbReference type="Proteomes" id="UP000472260"/>
    </source>
</evidence>
<dbReference type="SUPFAM" id="SSF57667">
    <property type="entry name" value="beta-beta-alpha zinc fingers"/>
    <property type="match status" value="2"/>
</dbReference>
<dbReference type="Gene3D" id="3.30.160.60">
    <property type="entry name" value="Classic Zinc Finger"/>
    <property type="match status" value="3"/>
</dbReference>
<dbReference type="InterPro" id="IPR051574">
    <property type="entry name" value="ZnF_E-box_Homeobox"/>
</dbReference>
<evidence type="ECO:0000256" key="7">
    <source>
        <dbReference type="ARBA" id="ARBA00023155"/>
    </source>
</evidence>
<proteinExistence type="predicted"/>
<dbReference type="AlphaFoldDB" id="A0A671LW38"/>
<evidence type="ECO:0000256" key="10">
    <source>
        <dbReference type="SAM" id="MobiDB-lite"/>
    </source>
</evidence>
<dbReference type="Proteomes" id="UP000472260">
    <property type="component" value="Unassembled WGS sequence"/>
</dbReference>
<evidence type="ECO:0000256" key="3">
    <source>
        <dbReference type="ARBA" id="ARBA00022737"/>
    </source>
</evidence>
<feature type="compositionally biased region" description="Basic and acidic residues" evidence="10">
    <location>
        <begin position="258"/>
        <end position="269"/>
    </location>
</feature>
<dbReference type="GO" id="GO:0000978">
    <property type="term" value="F:RNA polymerase II cis-regulatory region sequence-specific DNA binding"/>
    <property type="evidence" value="ECO:0007669"/>
    <property type="project" value="TreeGrafter"/>
</dbReference>
<evidence type="ECO:0000256" key="2">
    <source>
        <dbReference type="ARBA" id="ARBA00022723"/>
    </source>
</evidence>
<dbReference type="FunFam" id="3.30.160.60:FF:000066">
    <property type="entry name" value="Putative zinc finger E-box-binding homeobox 2"/>
    <property type="match status" value="1"/>
</dbReference>
<dbReference type="GO" id="GO:0008270">
    <property type="term" value="F:zinc ion binding"/>
    <property type="evidence" value="ECO:0007669"/>
    <property type="project" value="UniProtKB-KW"/>
</dbReference>
<evidence type="ECO:0000313" key="12">
    <source>
        <dbReference type="Ensembl" id="ENSSANP00000023470.1"/>
    </source>
</evidence>
<dbReference type="GO" id="GO:0000122">
    <property type="term" value="P:negative regulation of transcription by RNA polymerase II"/>
    <property type="evidence" value="ECO:0007669"/>
    <property type="project" value="UniProtKB-ARBA"/>
</dbReference>
<keyword evidence="2" id="KW-0479">Metal-binding</keyword>
<reference evidence="12" key="1">
    <citation type="submission" date="2025-08" db="UniProtKB">
        <authorList>
            <consortium name="Ensembl"/>
        </authorList>
    </citation>
    <scope>IDENTIFICATION</scope>
</reference>
<feature type="region of interest" description="Disordered" evidence="10">
    <location>
        <begin position="241"/>
        <end position="299"/>
    </location>
</feature>
<feature type="domain" description="C2H2-type" evidence="11">
    <location>
        <begin position="118"/>
        <end position="145"/>
    </location>
</feature>
<dbReference type="PROSITE" id="PS00028">
    <property type="entry name" value="ZINC_FINGER_C2H2_1"/>
    <property type="match status" value="2"/>
</dbReference>
<feature type="domain" description="C2H2-type" evidence="11">
    <location>
        <begin position="90"/>
        <end position="117"/>
    </location>
</feature>
<dbReference type="InterPro" id="IPR036236">
    <property type="entry name" value="Znf_C2H2_sf"/>
</dbReference>
<evidence type="ECO:0000259" key="11">
    <source>
        <dbReference type="PROSITE" id="PS50157"/>
    </source>
</evidence>
<dbReference type="Pfam" id="PF00096">
    <property type="entry name" value="zf-C2H2"/>
    <property type="match status" value="3"/>
</dbReference>
<comment type="subcellular location">
    <subcellularLocation>
        <location evidence="1">Nucleus</location>
    </subcellularLocation>
</comment>
<keyword evidence="3" id="KW-0677">Repeat</keyword>
<name>A0A671LW38_9TELE</name>
<dbReference type="PANTHER" id="PTHR24391">
    <property type="entry name" value="HISTONE H4 TRANSCRIPTION FACTOR-RELATED"/>
    <property type="match status" value="1"/>
</dbReference>
<keyword evidence="8" id="KW-0539">Nucleus</keyword>